<evidence type="ECO:0000256" key="6">
    <source>
        <dbReference type="SAM" id="Phobius"/>
    </source>
</evidence>
<gene>
    <name evidence="8" type="ORF">HHA03_20550</name>
    <name evidence="9" type="ORF">SAMN05421839_14219</name>
</gene>
<protein>
    <submittedName>
        <fullName evidence="9">Uncharacterized membrane protein YkvA, DUF1232 family</fullName>
    </submittedName>
</protein>
<dbReference type="Pfam" id="PF06803">
    <property type="entry name" value="DUF1232"/>
    <property type="match status" value="1"/>
</dbReference>
<keyword evidence="11" id="KW-1185">Reference proteome</keyword>
<evidence type="ECO:0000256" key="2">
    <source>
        <dbReference type="ARBA" id="ARBA00022692"/>
    </source>
</evidence>
<feature type="domain" description="DUF1232" evidence="7">
    <location>
        <begin position="79"/>
        <end position="113"/>
    </location>
</feature>
<evidence type="ECO:0000256" key="3">
    <source>
        <dbReference type="ARBA" id="ARBA00022989"/>
    </source>
</evidence>
<sequence>MTQEFTDKELKSQLSGHSKEAERLLNDEDKMEKFLERMERKLQKVPMVGNQLSSIPMLISLVRAYIKKEYREIPIGSMIAVVSALLYFGSPVDLIPDFIPVAGYLDDVVVIAFVWRLIEDDVAEYKQWQKASGKRVLEDE</sequence>
<dbReference type="InterPro" id="IPR010652">
    <property type="entry name" value="DUF1232"/>
</dbReference>
<comment type="subcellular location">
    <subcellularLocation>
        <location evidence="1">Endomembrane system</location>
        <topology evidence="1">Multi-pass membrane protein</topology>
    </subcellularLocation>
</comment>
<evidence type="ECO:0000313" key="11">
    <source>
        <dbReference type="Proteomes" id="UP000321547"/>
    </source>
</evidence>
<evidence type="ECO:0000256" key="5">
    <source>
        <dbReference type="SAM" id="MobiDB-lite"/>
    </source>
</evidence>
<accession>A0A1I5SCY8</accession>
<name>A0A1I5SCY8_9BACI</name>
<dbReference type="EMBL" id="FOXC01000042">
    <property type="protein sequence ID" value="SFP68601.1"/>
    <property type="molecule type" value="Genomic_DNA"/>
</dbReference>
<proteinExistence type="predicted"/>
<feature type="transmembrane region" description="Helical" evidence="6">
    <location>
        <begin position="73"/>
        <end position="92"/>
    </location>
</feature>
<dbReference type="AlphaFoldDB" id="A0A1I5SCY8"/>
<evidence type="ECO:0000256" key="1">
    <source>
        <dbReference type="ARBA" id="ARBA00004127"/>
    </source>
</evidence>
<evidence type="ECO:0000313" key="8">
    <source>
        <dbReference type="EMBL" id="GEM02523.1"/>
    </source>
</evidence>
<evidence type="ECO:0000259" key="7">
    <source>
        <dbReference type="Pfam" id="PF06803"/>
    </source>
</evidence>
<organism evidence="9 10">
    <name type="scientific">Halolactibacillus halophilus</name>
    <dbReference type="NCBI Taxonomy" id="306540"/>
    <lineage>
        <taxon>Bacteria</taxon>
        <taxon>Bacillati</taxon>
        <taxon>Bacillota</taxon>
        <taxon>Bacilli</taxon>
        <taxon>Bacillales</taxon>
        <taxon>Bacillaceae</taxon>
        <taxon>Halolactibacillus</taxon>
    </lineage>
</organism>
<dbReference type="Proteomes" id="UP000242243">
    <property type="component" value="Unassembled WGS sequence"/>
</dbReference>
<dbReference type="GO" id="GO:0012505">
    <property type="term" value="C:endomembrane system"/>
    <property type="evidence" value="ECO:0007669"/>
    <property type="project" value="UniProtKB-SubCell"/>
</dbReference>
<dbReference type="Proteomes" id="UP000321547">
    <property type="component" value="Unassembled WGS sequence"/>
</dbReference>
<evidence type="ECO:0000313" key="10">
    <source>
        <dbReference type="Proteomes" id="UP000242243"/>
    </source>
</evidence>
<keyword evidence="2 6" id="KW-0812">Transmembrane</keyword>
<dbReference type="OrthoDB" id="9793277at2"/>
<reference evidence="9 10" key="1">
    <citation type="submission" date="2016-10" db="EMBL/GenBank/DDBJ databases">
        <authorList>
            <person name="de Groot N.N."/>
        </authorList>
    </citation>
    <scope>NUCLEOTIDE SEQUENCE [LARGE SCALE GENOMIC DNA]</scope>
    <source>
        <strain evidence="9 10">DSM 17073</strain>
    </source>
</reference>
<dbReference type="RefSeq" id="WP_089833554.1">
    <property type="nucleotide sequence ID" value="NZ_BJWI01000042.1"/>
</dbReference>
<feature type="region of interest" description="Disordered" evidence="5">
    <location>
        <begin position="1"/>
        <end position="25"/>
    </location>
</feature>
<dbReference type="STRING" id="306540.SAMN05421839_14219"/>
<keyword evidence="3 6" id="KW-1133">Transmembrane helix</keyword>
<keyword evidence="4 6" id="KW-0472">Membrane</keyword>
<evidence type="ECO:0000256" key="4">
    <source>
        <dbReference type="ARBA" id="ARBA00023136"/>
    </source>
</evidence>
<evidence type="ECO:0000313" key="9">
    <source>
        <dbReference type="EMBL" id="SFP68601.1"/>
    </source>
</evidence>
<dbReference type="EMBL" id="BJWI01000042">
    <property type="protein sequence ID" value="GEM02523.1"/>
    <property type="molecule type" value="Genomic_DNA"/>
</dbReference>
<reference evidence="8 11" key="2">
    <citation type="submission" date="2019-07" db="EMBL/GenBank/DDBJ databases">
        <title>Whole genome shotgun sequence of Halolactibacillus halophilus NBRC 100868.</title>
        <authorList>
            <person name="Hosoyama A."/>
            <person name="Uohara A."/>
            <person name="Ohji S."/>
            <person name="Ichikawa N."/>
        </authorList>
    </citation>
    <scope>NUCLEOTIDE SEQUENCE [LARGE SCALE GENOMIC DNA]</scope>
    <source>
        <strain evidence="8 11">NBRC 100868</strain>
    </source>
</reference>